<keyword evidence="1 3" id="KW-0732">Signal</keyword>
<dbReference type="Proteomes" id="UP001596989">
    <property type="component" value="Unassembled WGS sequence"/>
</dbReference>
<evidence type="ECO:0000256" key="2">
    <source>
        <dbReference type="SAM" id="MobiDB-lite"/>
    </source>
</evidence>
<evidence type="ECO:0000313" key="5">
    <source>
        <dbReference type="Proteomes" id="UP001596989"/>
    </source>
</evidence>
<feature type="signal peptide" evidence="3">
    <location>
        <begin position="1"/>
        <end position="23"/>
    </location>
</feature>
<protein>
    <submittedName>
        <fullName evidence="4">Extracellular solute-binding protein</fullName>
    </submittedName>
</protein>
<name>A0ABW3HQU9_9BACL</name>
<evidence type="ECO:0000256" key="3">
    <source>
        <dbReference type="SAM" id="SignalP"/>
    </source>
</evidence>
<feature type="compositionally biased region" description="Polar residues" evidence="2">
    <location>
        <begin position="27"/>
        <end position="54"/>
    </location>
</feature>
<dbReference type="CDD" id="cd13580">
    <property type="entry name" value="PBP2_AlgQ_like_1"/>
    <property type="match status" value="1"/>
</dbReference>
<dbReference type="PANTHER" id="PTHR43649:SF33">
    <property type="entry name" value="POLYGALACTURONAN_RHAMNOGALACTURONAN-BINDING PROTEIN YTCQ"/>
    <property type="match status" value="1"/>
</dbReference>
<dbReference type="RefSeq" id="WP_377564194.1">
    <property type="nucleotide sequence ID" value="NZ_JBHTJZ010000011.1"/>
</dbReference>
<sequence>MNRKYGAILVAALLALLTLFASACSEQNKPESNNASGKENKPTTDQNTNDTPAVSNEPVDPLGKYPETITVTQVMGFSPPQDGKTPKSITPETNGYVTKLKEMLNIDIKYLWTVPSDQFEQKFSLSVASGDLPDVMAIGITDFEKFKEDGILADLTDAYNNYASPRLRQYVEQDGGATLNLFKDENGKILGLPNFEDPYLSTQILWIRQDWLTQLNLEVPQTLEELEMVAEAFVKQDPDNNGKDDTVGIAINKDLITWGFDARGLFHTMGAYPKAWIKGPDGKLIAGEIQPETRKALEKLQSWYQKGILDKEFAYKDINKVVEDVVAGKVGIAFGEWWYPEWPLNLNRDKDPKADWQAYVLPSYDGKPGVPMIPKMRLSSVAVANKDMKNPEAMVKMANFYLEMQNPEYKDINKPENGFVYTWYQPRFYNPTDIADGYTTVNEALKTGKTDTLDPQHLSLYEKAKKYLEGDQSHWGMYTSRVDENGGWGLTQKIKEMPVIFNEFAGSPTPTQIEKGASLDKLTDETFTEIIVGSPISDFDKYAESWKKLGGNDISEEINAWYEKTLQNQ</sequence>
<evidence type="ECO:0000256" key="1">
    <source>
        <dbReference type="ARBA" id="ARBA00022729"/>
    </source>
</evidence>
<dbReference type="SUPFAM" id="SSF53850">
    <property type="entry name" value="Periplasmic binding protein-like II"/>
    <property type="match status" value="1"/>
</dbReference>
<comment type="caution">
    <text evidence="4">The sequence shown here is derived from an EMBL/GenBank/DDBJ whole genome shotgun (WGS) entry which is preliminary data.</text>
</comment>
<reference evidence="5" key="1">
    <citation type="journal article" date="2019" name="Int. J. Syst. Evol. Microbiol.">
        <title>The Global Catalogue of Microorganisms (GCM) 10K type strain sequencing project: providing services to taxonomists for standard genome sequencing and annotation.</title>
        <authorList>
            <consortium name="The Broad Institute Genomics Platform"/>
            <consortium name="The Broad Institute Genome Sequencing Center for Infectious Disease"/>
            <person name="Wu L."/>
            <person name="Ma J."/>
        </authorList>
    </citation>
    <scope>NUCLEOTIDE SEQUENCE [LARGE SCALE GENOMIC DNA]</scope>
    <source>
        <strain evidence="5">CCUG 59129</strain>
    </source>
</reference>
<organism evidence="4 5">
    <name type="scientific">Paenibacillus chungangensis</name>
    <dbReference type="NCBI Taxonomy" id="696535"/>
    <lineage>
        <taxon>Bacteria</taxon>
        <taxon>Bacillati</taxon>
        <taxon>Bacillota</taxon>
        <taxon>Bacilli</taxon>
        <taxon>Bacillales</taxon>
        <taxon>Paenibacillaceae</taxon>
        <taxon>Paenibacillus</taxon>
    </lineage>
</organism>
<dbReference type="InterPro" id="IPR050490">
    <property type="entry name" value="Bact_solute-bd_prot1"/>
</dbReference>
<dbReference type="EMBL" id="JBHTJZ010000011">
    <property type="protein sequence ID" value="MFD0959905.1"/>
    <property type="molecule type" value="Genomic_DNA"/>
</dbReference>
<keyword evidence="5" id="KW-1185">Reference proteome</keyword>
<dbReference type="PROSITE" id="PS51257">
    <property type="entry name" value="PROKAR_LIPOPROTEIN"/>
    <property type="match status" value="1"/>
</dbReference>
<evidence type="ECO:0000313" key="4">
    <source>
        <dbReference type="EMBL" id="MFD0959905.1"/>
    </source>
</evidence>
<dbReference type="Gene3D" id="3.40.190.10">
    <property type="entry name" value="Periplasmic binding protein-like II"/>
    <property type="match status" value="2"/>
</dbReference>
<proteinExistence type="predicted"/>
<feature type="chain" id="PRO_5045300026" evidence="3">
    <location>
        <begin position="24"/>
        <end position="569"/>
    </location>
</feature>
<feature type="region of interest" description="Disordered" evidence="2">
    <location>
        <begin position="27"/>
        <end position="62"/>
    </location>
</feature>
<dbReference type="PANTHER" id="PTHR43649">
    <property type="entry name" value="ARABINOSE-BINDING PROTEIN-RELATED"/>
    <property type="match status" value="1"/>
</dbReference>
<accession>A0ABW3HQU9</accession>
<gene>
    <name evidence="4" type="ORF">ACFQ2I_10925</name>
</gene>